<dbReference type="EMBL" id="BAAAHH010000028">
    <property type="protein sequence ID" value="GAA0962867.1"/>
    <property type="molecule type" value="Genomic_DNA"/>
</dbReference>
<proteinExistence type="inferred from homology"/>
<evidence type="ECO:0000313" key="3">
    <source>
        <dbReference type="EMBL" id="GAA0962867.1"/>
    </source>
</evidence>
<comment type="caution">
    <text evidence="3">The sequence shown here is derived from an EMBL/GenBank/DDBJ whole genome shotgun (WGS) entry which is preliminary data.</text>
</comment>
<protein>
    <submittedName>
        <fullName evidence="3">Thioesterase family protein</fullName>
    </submittedName>
</protein>
<dbReference type="InterPro" id="IPR029069">
    <property type="entry name" value="HotDog_dom_sf"/>
</dbReference>
<dbReference type="Proteomes" id="UP001500665">
    <property type="component" value="Unassembled WGS sequence"/>
</dbReference>
<accession>A0ABN1RSM2</accession>
<dbReference type="SUPFAM" id="SSF54637">
    <property type="entry name" value="Thioesterase/thiol ester dehydrase-isomerase"/>
    <property type="match status" value="1"/>
</dbReference>
<keyword evidence="4" id="KW-1185">Reference proteome</keyword>
<name>A0ABN1RSM2_9ACTN</name>
<dbReference type="RefSeq" id="WP_344244140.1">
    <property type="nucleotide sequence ID" value="NZ_BAAAHH010000028.1"/>
</dbReference>
<reference evidence="3 4" key="1">
    <citation type="journal article" date="2019" name="Int. J. Syst. Evol. Microbiol.">
        <title>The Global Catalogue of Microorganisms (GCM) 10K type strain sequencing project: providing services to taxonomists for standard genome sequencing and annotation.</title>
        <authorList>
            <consortium name="The Broad Institute Genomics Platform"/>
            <consortium name="The Broad Institute Genome Sequencing Center for Infectious Disease"/>
            <person name="Wu L."/>
            <person name="Ma J."/>
        </authorList>
    </citation>
    <scope>NUCLEOTIDE SEQUENCE [LARGE SCALE GENOMIC DNA]</scope>
    <source>
        <strain evidence="3 4">JCM 10696</strain>
    </source>
</reference>
<evidence type="ECO:0000256" key="2">
    <source>
        <dbReference type="ARBA" id="ARBA00022801"/>
    </source>
</evidence>
<dbReference type="Gene3D" id="3.10.129.10">
    <property type="entry name" value="Hotdog Thioesterase"/>
    <property type="match status" value="1"/>
</dbReference>
<evidence type="ECO:0000256" key="1">
    <source>
        <dbReference type="ARBA" id="ARBA00005953"/>
    </source>
</evidence>
<dbReference type="PANTHER" id="PTHR31793">
    <property type="entry name" value="4-HYDROXYBENZOYL-COA THIOESTERASE FAMILY MEMBER"/>
    <property type="match status" value="1"/>
</dbReference>
<dbReference type="Pfam" id="PF13279">
    <property type="entry name" value="4HBT_2"/>
    <property type="match status" value="1"/>
</dbReference>
<dbReference type="PANTHER" id="PTHR31793:SF27">
    <property type="entry name" value="NOVEL THIOESTERASE SUPERFAMILY DOMAIN AND SAPOSIN A-TYPE DOMAIN CONTAINING PROTEIN (0610012H03RIK)"/>
    <property type="match status" value="1"/>
</dbReference>
<dbReference type="InterPro" id="IPR050563">
    <property type="entry name" value="4-hydroxybenzoyl-CoA_TE"/>
</dbReference>
<dbReference type="CDD" id="cd00586">
    <property type="entry name" value="4HBT"/>
    <property type="match status" value="1"/>
</dbReference>
<comment type="similarity">
    <text evidence="1">Belongs to the 4-hydroxybenzoyl-CoA thioesterase family.</text>
</comment>
<evidence type="ECO:0000313" key="4">
    <source>
        <dbReference type="Proteomes" id="UP001500665"/>
    </source>
</evidence>
<keyword evidence="2" id="KW-0378">Hydrolase</keyword>
<gene>
    <name evidence="3" type="ORF">GCM10009550_57580</name>
</gene>
<sequence length="137" mass="15750">MSYLYWESVPTRWNDNDGYGHMNNVVHYEMMDTVANTWLIREAGFDPFHGETIGMCVASRCEYKAEARFPEVIRVGLRIGRLGTSSVRYEIGLHRADGETLIAHGDFTHVFVDRRTRRPVPITGRMREAMEKLVVAS</sequence>
<organism evidence="3 4">
    <name type="scientific">Actinocorallia libanotica</name>
    <dbReference type="NCBI Taxonomy" id="46162"/>
    <lineage>
        <taxon>Bacteria</taxon>
        <taxon>Bacillati</taxon>
        <taxon>Actinomycetota</taxon>
        <taxon>Actinomycetes</taxon>
        <taxon>Streptosporangiales</taxon>
        <taxon>Thermomonosporaceae</taxon>
        <taxon>Actinocorallia</taxon>
    </lineage>
</organism>